<evidence type="ECO:0000313" key="4">
    <source>
        <dbReference type="Proteomes" id="UP000199643"/>
    </source>
</evidence>
<dbReference type="SUPFAM" id="SSF47413">
    <property type="entry name" value="lambda repressor-like DNA-binding domains"/>
    <property type="match status" value="1"/>
</dbReference>
<dbReference type="InterPro" id="IPR050807">
    <property type="entry name" value="TransReg_Diox_bact_type"/>
</dbReference>
<dbReference type="SMART" id="SM00530">
    <property type="entry name" value="HTH_XRE"/>
    <property type="match status" value="1"/>
</dbReference>
<feature type="domain" description="HTH cro/C1-type" evidence="2">
    <location>
        <begin position="17"/>
        <end position="71"/>
    </location>
</feature>
<dbReference type="EMBL" id="FNCH01000038">
    <property type="protein sequence ID" value="SDH68836.1"/>
    <property type="molecule type" value="Genomic_DNA"/>
</dbReference>
<evidence type="ECO:0000259" key="2">
    <source>
        <dbReference type="PROSITE" id="PS50943"/>
    </source>
</evidence>
<dbReference type="AlphaFoldDB" id="A0A1G8EG75"/>
<dbReference type="GO" id="GO:0003700">
    <property type="term" value="F:DNA-binding transcription factor activity"/>
    <property type="evidence" value="ECO:0007669"/>
    <property type="project" value="TreeGrafter"/>
</dbReference>
<keyword evidence="1" id="KW-0238">DNA-binding</keyword>
<reference evidence="4" key="1">
    <citation type="submission" date="2016-10" db="EMBL/GenBank/DDBJ databases">
        <authorList>
            <person name="Varghese N."/>
            <person name="Submissions S."/>
        </authorList>
    </citation>
    <scope>NUCLEOTIDE SEQUENCE [LARGE SCALE GENOMIC DNA]</scope>
    <source>
        <strain evidence="4">DSM 17933</strain>
    </source>
</reference>
<dbReference type="CDD" id="cd00093">
    <property type="entry name" value="HTH_XRE"/>
    <property type="match status" value="1"/>
</dbReference>
<dbReference type="GO" id="GO:0005829">
    <property type="term" value="C:cytosol"/>
    <property type="evidence" value="ECO:0007669"/>
    <property type="project" value="TreeGrafter"/>
</dbReference>
<dbReference type="RefSeq" id="WP_090505032.1">
    <property type="nucleotide sequence ID" value="NZ_FNCH01000038.1"/>
</dbReference>
<dbReference type="OrthoDB" id="678057at2"/>
<dbReference type="Gene3D" id="1.10.260.40">
    <property type="entry name" value="lambda repressor-like DNA-binding domains"/>
    <property type="match status" value="1"/>
</dbReference>
<dbReference type="PANTHER" id="PTHR46797">
    <property type="entry name" value="HTH-TYPE TRANSCRIPTIONAL REGULATOR"/>
    <property type="match status" value="1"/>
</dbReference>
<dbReference type="PROSITE" id="PS50943">
    <property type="entry name" value="HTH_CROC1"/>
    <property type="match status" value="1"/>
</dbReference>
<dbReference type="Proteomes" id="UP000199643">
    <property type="component" value="Unassembled WGS sequence"/>
</dbReference>
<name>A0A1G8EG75_9SPHI</name>
<evidence type="ECO:0000256" key="1">
    <source>
        <dbReference type="ARBA" id="ARBA00023125"/>
    </source>
</evidence>
<dbReference type="InterPro" id="IPR001387">
    <property type="entry name" value="Cro/C1-type_HTH"/>
</dbReference>
<dbReference type="GO" id="GO:0003677">
    <property type="term" value="F:DNA binding"/>
    <property type="evidence" value="ECO:0007669"/>
    <property type="project" value="UniProtKB-KW"/>
</dbReference>
<sequence length="74" mass="8436">MNEERDRKRLRTFGQNLRTIREKLGLSQDQVVANCDLTKGNLSNIENGNKDFTFTTLLEIAKGLGIPPKELLDF</sequence>
<accession>A0A1G8EG75</accession>
<dbReference type="Pfam" id="PF12844">
    <property type="entry name" value="HTH_19"/>
    <property type="match status" value="1"/>
</dbReference>
<dbReference type="PANTHER" id="PTHR46797:SF1">
    <property type="entry name" value="METHYLPHOSPHONATE SYNTHASE"/>
    <property type="match status" value="1"/>
</dbReference>
<organism evidence="3 4">
    <name type="scientific">Pedobacter terrae</name>
    <dbReference type="NCBI Taxonomy" id="405671"/>
    <lineage>
        <taxon>Bacteria</taxon>
        <taxon>Pseudomonadati</taxon>
        <taxon>Bacteroidota</taxon>
        <taxon>Sphingobacteriia</taxon>
        <taxon>Sphingobacteriales</taxon>
        <taxon>Sphingobacteriaceae</taxon>
        <taxon>Pedobacter</taxon>
    </lineage>
</organism>
<dbReference type="STRING" id="405671.SAMN05421827_1383"/>
<proteinExistence type="predicted"/>
<protein>
    <submittedName>
        <fullName evidence="3">Helix-turn-helix domain-containing protein</fullName>
    </submittedName>
</protein>
<dbReference type="InterPro" id="IPR010982">
    <property type="entry name" value="Lambda_DNA-bd_dom_sf"/>
</dbReference>
<evidence type="ECO:0000313" key="3">
    <source>
        <dbReference type="EMBL" id="SDH68836.1"/>
    </source>
</evidence>
<gene>
    <name evidence="3" type="ORF">SAMN05421827_1383</name>
</gene>
<keyword evidence="4" id="KW-1185">Reference proteome</keyword>